<feature type="compositionally biased region" description="Low complexity" evidence="1">
    <location>
        <begin position="46"/>
        <end position="55"/>
    </location>
</feature>
<dbReference type="InterPro" id="IPR059226">
    <property type="entry name" value="Choice_anch_Q_dom"/>
</dbReference>
<protein>
    <recommendedName>
        <fullName evidence="5">Right-handed parallel beta-helix repeat-containing protein</fullName>
    </recommendedName>
</protein>
<dbReference type="RefSeq" id="WP_167034877.1">
    <property type="nucleotide sequence ID" value="NZ_CP050177.1"/>
</dbReference>
<dbReference type="Proteomes" id="UP000501179">
    <property type="component" value="Chromosome"/>
</dbReference>
<reference evidence="3 4" key="1">
    <citation type="submission" date="2020-03" db="EMBL/GenBank/DDBJ databases">
        <title>A novel species.</title>
        <authorList>
            <person name="Gao J."/>
        </authorList>
    </citation>
    <scope>NUCLEOTIDE SEQUENCE [LARGE SCALE GENOMIC DNA]</scope>
    <source>
        <strain evidence="3 4">QMT-12</strain>
    </source>
</reference>
<dbReference type="SUPFAM" id="SSF51126">
    <property type="entry name" value="Pectin lyase-like"/>
    <property type="match status" value="1"/>
</dbReference>
<dbReference type="InterPro" id="IPR012334">
    <property type="entry name" value="Pectin_lyas_fold"/>
</dbReference>
<feature type="compositionally biased region" description="Polar residues" evidence="1">
    <location>
        <begin position="63"/>
        <end position="72"/>
    </location>
</feature>
<sequence length="640" mass="66681">MHVRVDAPRRIRHLRHTTAGLVVAVLATFSVALPAHADTAPVPGKARPAPSLAAAVPPPTTGARLQTSGNPTPVGTGKVYYLDAQSGNDGAAGTTTATAWKTLNRITTATLSPGDVVALRRGQTFTGTGTVNGSGTTAAPITVTAFGSGAAPTLTNPAGWNMLQLAGSHIGVTQLRFADGVVFDNADGKGITGPKYKLSGAIAVTDPAASAHIHDNEFTQVGVGVKTYGTGTLIDHNSFHDLKIAFRGMDSGSETSYGAVGVSINNSGAQVSYNQFVNCRSTDSPYGADGGALEIEGFDHDKNNITIDHNYSSGSQGFLEVTETNSSNVKLLYNISDDYQQFVAFDTTTHPSGYQADHNTVVRARGDNQTQFAIYFYREEGPPAADAWLSITNNIFYLTSGVVLYDYNWPHHHNLVYGALGYSPGVGDIAADPQFTNTAGGDFRPGPTSPAKDNGTTATATTDIYGNNSTVGLGTDIGAVEAQTAPAAGANAVSDSGFEQQTAITATSTPWLAEGALATGVDVAQGKAHSGSDNAWITSAGQTDWGGVKQIVNVTAGATYRLTVWVRNSGNIDHGWLGAKTTTGTVVNEISYGSSPAWTRYVLTVKPGTATQLSLYAGYYGPSGVSTWQTIDDITLQRIS</sequence>
<keyword evidence="2" id="KW-0732">Signal</keyword>
<organism evidence="3 4">
    <name type="scientific">Streptomyces liangshanensis</name>
    <dbReference type="NCBI Taxonomy" id="2717324"/>
    <lineage>
        <taxon>Bacteria</taxon>
        <taxon>Bacillati</taxon>
        <taxon>Actinomycetota</taxon>
        <taxon>Actinomycetes</taxon>
        <taxon>Kitasatosporales</taxon>
        <taxon>Streptomycetaceae</taxon>
        <taxon>Streptomyces</taxon>
    </lineage>
</organism>
<evidence type="ECO:0000256" key="1">
    <source>
        <dbReference type="SAM" id="MobiDB-lite"/>
    </source>
</evidence>
<feature type="region of interest" description="Disordered" evidence="1">
    <location>
        <begin position="437"/>
        <end position="460"/>
    </location>
</feature>
<evidence type="ECO:0000256" key="2">
    <source>
        <dbReference type="SAM" id="SignalP"/>
    </source>
</evidence>
<proteinExistence type="predicted"/>
<feature type="signal peptide" evidence="2">
    <location>
        <begin position="1"/>
        <end position="37"/>
    </location>
</feature>
<dbReference type="KEGG" id="slia:HA039_30800"/>
<gene>
    <name evidence="3" type="ORF">HA039_30800</name>
</gene>
<dbReference type="Gene3D" id="2.160.20.10">
    <property type="entry name" value="Single-stranded right-handed beta-helix, Pectin lyase-like"/>
    <property type="match status" value="1"/>
</dbReference>
<feature type="region of interest" description="Disordered" evidence="1">
    <location>
        <begin position="41"/>
        <end position="72"/>
    </location>
</feature>
<dbReference type="AlphaFoldDB" id="A0A6G9H733"/>
<dbReference type="Gene3D" id="2.60.120.260">
    <property type="entry name" value="Galactose-binding domain-like"/>
    <property type="match status" value="1"/>
</dbReference>
<accession>A0A6G9H733</accession>
<name>A0A6G9H733_9ACTN</name>
<evidence type="ECO:0000313" key="4">
    <source>
        <dbReference type="Proteomes" id="UP000501179"/>
    </source>
</evidence>
<dbReference type="EMBL" id="CP050177">
    <property type="protein sequence ID" value="QIQ06116.1"/>
    <property type="molecule type" value="Genomic_DNA"/>
</dbReference>
<dbReference type="InterPro" id="IPR011050">
    <property type="entry name" value="Pectin_lyase_fold/virulence"/>
</dbReference>
<evidence type="ECO:0000313" key="3">
    <source>
        <dbReference type="EMBL" id="QIQ06116.1"/>
    </source>
</evidence>
<feature type="chain" id="PRO_5026112742" description="Right-handed parallel beta-helix repeat-containing protein" evidence="2">
    <location>
        <begin position="38"/>
        <end position="640"/>
    </location>
</feature>
<dbReference type="NCBIfam" id="NF041518">
    <property type="entry name" value="choice_anch_Q"/>
    <property type="match status" value="1"/>
</dbReference>
<keyword evidence="4" id="KW-1185">Reference proteome</keyword>
<evidence type="ECO:0008006" key="5">
    <source>
        <dbReference type="Google" id="ProtNLM"/>
    </source>
</evidence>